<comment type="caution">
    <text evidence="1">The sequence shown here is derived from an EMBL/GenBank/DDBJ whole genome shotgun (WGS) entry which is preliminary data.</text>
</comment>
<sequence>MDELRGALELATDDELYSMTEILFRPKFNPLDYLKAHDPLEIQSRHRTARLDAIEQRFRFLAADGLTVLLGKTENFSYRQALIGVCKYLKMPYSQALSTTELEAEVFLYLLGRAWKQLSEGDRDSLTLGIQRSLAQTNLSQKLPLGLQKDPLRLLCKGSSAIAVSSILKPLLLEAIARQFAVQFAKYEMAKQAVVQGGNVAAAQLKNYVSAYMARRGMSAAAGRYAATRGAFALLGTALWGWFLADLGWQAIATNYGRIIPTIFTLAQIRLTRTDFVPCS</sequence>
<accession>A0A7C3ZML3</accession>
<dbReference type="PANTHER" id="PTHR37203:SF3">
    <property type="entry name" value="SLR0975 PROTEIN"/>
    <property type="match status" value="1"/>
</dbReference>
<proteinExistence type="predicted"/>
<dbReference type="PANTHER" id="PTHR37203">
    <property type="match status" value="1"/>
</dbReference>
<name>A0A7C3ZML3_9CYAN</name>
<evidence type="ECO:0000313" key="1">
    <source>
        <dbReference type="EMBL" id="HGG02702.1"/>
    </source>
</evidence>
<reference evidence="1" key="1">
    <citation type="journal article" date="2020" name="mSystems">
        <title>Genome- and Community-Level Interaction Insights into Carbon Utilization and Element Cycling Functions of Hydrothermarchaeota in Hydrothermal Sediment.</title>
        <authorList>
            <person name="Zhou Z."/>
            <person name="Liu Y."/>
            <person name="Xu W."/>
            <person name="Pan J."/>
            <person name="Luo Z.H."/>
            <person name="Li M."/>
        </authorList>
    </citation>
    <scope>NUCLEOTIDE SEQUENCE [LARGE SCALE GENOMIC DNA]</scope>
    <source>
        <strain evidence="1">SpSt-374</strain>
    </source>
</reference>
<dbReference type="AlphaFoldDB" id="A0A7C3ZML3"/>
<organism evidence="1">
    <name type="scientific">Planktothricoides sp. SpSt-374</name>
    <dbReference type="NCBI Taxonomy" id="2282167"/>
    <lineage>
        <taxon>Bacteria</taxon>
        <taxon>Bacillati</taxon>
        <taxon>Cyanobacteriota</taxon>
        <taxon>Cyanophyceae</taxon>
        <taxon>Oscillatoriophycideae</taxon>
        <taxon>Oscillatoriales</taxon>
        <taxon>Oscillatoriaceae</taxon>
        <taxon>Planktothricoides</taxon>
    </lineage>
</organism>
<gene>
    <name evidence="1" type="ORF">ENR15_19185</name>
</gene>
<protein>
    <submittedName>
        <fullName evidence="1">Uncharacterized protein</fullName>
    </submittedName>
</protein>
<dbReference type="EMBL" id="DSPX01000197">
    <property type="protein sequence ID" value="HGG02702.1"/>
    <property type="molecule type" value="Genomic_DNA"/>
</dbReference>